<sequence length="553" mass="61114">MALPDDLFAAIDMGTNSIKMIIVQFHPPSGRFLTVARHSDRVCLGRDSAAASSNSSPSISPDAVLEALRCLRQFTEILRARGIPPRRTRCVATSAVREAANGSELVEAVRAATGLDVSVLSGEEEARLAYSGVIQFFPVREKRALLIDIGGGSTEFAIGEGGIVDFATSLKLGHVSLTQRFAGGDVVGGMRNFIRAAVKDSGLVQQVKRFGFEVAVGSSGTIGAVEKAVFHGYGDVNVAAETDTSAEELLRRHVKRDWRFSRVELKRVVERLCTEEGQEEKEIREELFKKRSEFIVAGTLLLEEIFELLGIEEMEVSEYALGEGVVAEALKEEFNEVGFKLNANPRWNSVVRLATRFNNKKRVENGARCAAFAKGIFEGLRHCGKLIDLGGEDLECLEAACLLHAIGLFAGKRGYHKQSYRVIMEGNHLYGFSTEEIKLIALLARHHTKKFPKPYQASLAETPEEFRQKLQGLCTIIRMSVVLQKNKRLNFEDMELSPLDGGFRLVLKHAGDQPISLSEEMKKDLRGELEHFKMVFKQQLSVDIPSISEASKS</sequence>
<dbReference type="Pfam" id="PF21447">
    <property type="entry name" value="Ppx-GppA_III"/>
    <property type="match status" value="1"/>
</dbReference>
<organism evidence="4 5">
    <name type="scientific">Linum tenue</name>
    <dbReference type="NCBI Taxonomy" id="586396"/>
    <lineage>
        <taxon>Eukaryota</taxon>
        <taxon>Viridiplantae</taxon>
        <taxon>Streptophyta</taxon>
        <taxon>Embryophyta</taxon>
        <taxon>Tracheophyta</taxon>
        <taxon>Spermatophyta</taxon>
        <taxon>Magnoliopsida</taxon>
        <taxon>eudicotyledons</taxon>
        <taxon>Gunneridae</taxon>
        <taxon>Pentapetalae</taxon>
        <taxon>rosids</taxon>
        <taxon>fabids</taxon>
        <taxon>Malpighiales</taxon>
        <taxon>Linaceae</taxon>
        <taxon>Linum</taxon>
    </lineage>
</organism>
<accession>A0AAV0MKR6</accession>
<feature type="domain" description="Ppx/GppA phosphatase N-terminal" evidence="2">
    <location>
        <begin position="32"/>
        <end position="332"/>
    </location>
</feature>
<keyword evidence="5" id="KW-1185">Reference proteome</keyword>
<dbReference type="CDD" id="cd24006">
    <property type="entry name" value="ASKHA_NBD_PPX_GppA"/>
    <property type="match status" value="1"/>
</dbReference>
<name>A0AAV0MKR6_9ROSI</name>
<dbReference type="Gene3D" id="1.10.3210.10">
    <property type="entry name" value="Hypothetical protein af1432"/>
    <property type="match status" value="1"/>
</dbReference>
<dbReference type="PANTHER" id="PTHR30005">
    <property type="entry name" value="EXOPOLYPHOSPHATASE"/>
    <property type="match status" value="1"/>
</dbReference>
<evidence type="ECO:0000313" key="4">
    <source>
        <dbReference type="EMBL" id="CAI0446669.1"/>
    </source>
</evidence>
<dbReference type="Proteomes" id="UP001154282">
    <property type="component" value="Unassembled WGS sequence"/>
</dbReference>
<feature type="domain" description="Ppx/GppA phosphatase C-terminal" evidence="3">
    <location>
        <begin position="346"/>
        <end position="494"/>
    </location>
</feature>
<dbReference type="EMBL" id="CAMGYJ010000007">
    <property type="protein sequence ID" value="CAI0446669.1"/>
    <property type="molecule type" value="Genomic_DNA"/>
</dbReference>
<dbReference type="Gene3D" id="3.30.420.150">
    <property type="entry name" value="Exopolyphosphatase. Domain 2"/>
    <property type="match status" value="1"/>
</dbReference>
<dbReference type="PIRSF" id="PIRSF001267">
    <property type="entry name" value="Pyrophosphatase_GppA_Ppx"/>
    <property type="match status" value="1"/>
</dbReference>
<protein>
    <recommendedName>
        <fullName evidence="6">Exopolyphosphatase</fullName>
    </recommendedName>
</protein>
<dbReference type="SUPFAM" id="SSF53067">
    <property type="entry name" value="Actin-like ATPase domain"/>
    <property type="match status" value="2"/>
</dbReference>
<proteinExistence type="predicted"/>
<dbReference type="InterPro" id="IPR043129">
    <property type="entry name" value="ATPase_NBD"/>
</dbReference>
<gene>
    <name evidence="4" type="ORF">LITE_LOCUS29108</name>
</gene>
<evidence type="ECO:0000259" key="2">
    <source>
        <dbReference type="Pfam" id="PF02541"/>
    </source>
</evidence>
<dbReference type="AlphaFoldDB" id="A0AAV0MKR6"/>
<evidence type="ECO:0000256" key="1">
    <source>
        <dbReference type="ARBA" id="ARBA00022801"/>
    </source>
</evidence>
<evidence type="ECO:0008006" key="6">
    <source>
        <dbReference type="Google" id="ProtNLM"/>
    </source>
</evidence>
<dbReference type="InterPro" id="IPR003695">
    <property type="entry name" value="Ppx_GppA_N"/>
</dbReference>
<dbReference type="Pfam" id="PF02541">
    <property type="entry name" value="Ppx-GppA"/>
    <property type="match status" value="1"/>
</dbReference>
<dbReference type="PANTHER" id="PTHR30005:SF0">
    <property type="entry name" value="RETROGRADE REGULATION PROTEIN 2"/>
    <property type="match status" value="1"/>
</dbReference>
<evidence type="ECO:0000313" key="5">
    <source>
        <dbReference type="Proteomes" id="UP001154282"/>
    </source>
</evidence>
<dbReference type="InterPro" id="IPR030673">
    <property type="entry name" value="PyroPPase_GppA_Ppx"/>
</dbReference>
<keyword evidence="1" id="KW-0378">Hydrolase</keyword>
<dbReference type="Gene3D" id="3.30.420.40">
    <property type="match status" value="1"/>
</dbReference>
<evidence type="ECO:0000259" key="3">
    <source>
        <dbReference type="Pfam" id="PF21447"/>
    </source>
</evidence>
<comment type="caution">
    <text evidence="4">The sequence shown here is derived from an EMBL/GenBank/DDBJ whole genome shotgun (WGS) entry which is preliminary data.</text>
</comment>
<dbReference type="GO" id="GO:0016462">
    <property type="term" value="F:pyrophosphatase activity"/>
    <property type="evidence" value="ECO:0007669"/>
    <property type="project" value="TreeGrafter"/>
</dbReference>
<dbReference type="InterPro" id="IPR048950">
    <property type="entry name" value="Ppx_GppA_C"/>
</dbReference>
<reference evidence="4" key="1">
    <citation type="submission" date="2022-08" db="EMBL/GenBank/DDBJ databases">
        <authorList>
            <person name="Gutierrez-Valencia J."/>
        </authorList>
    </citation>
    <scope>NUCLEOTIDE SEQUENCE</scope>
</reference>
<dbReference type="SUPFAM" id="SSF109604">
    <property type="entry name" value="HD-domain/PDEase-like"/>
    <property type="match status" value="1"/>
</dbReference>
<dbReference type="InterPro" id="IPR050273">
    <property type="entry name" value="GppA/Ppx_hydrolase"/>
</dbReference>